<proteinExistence type="predicted"/>
<sequence length="208" mass="21714">MEYSLVGPFDLPDRLDSESDDDDEHPAAGNYSRSRPWPRRLVFRSLDGGANGGAGSPEGSNSSGGSIGGRGHVDKGQPPTAGALGPGRGPLRFGRLPPPRLQFGRQSSGEWPSDGAPLGSIFADPIRLPLRLGSGSRAHGSKPSAAGSRDDPALVAAVPYPASPDTGFDSFDPMLEEASFSHRALLETAPSPTVFSFPLERSTRPGGR</sequence>
<dbReference type="EMBL" id="CM029052">
    <property type="protein sequence ID" value="KAG2558337.1"/>
    <property type="molecule type" value="Genomic_DNA"/>
</dbReference>
<protein>
    <submittedName>
        <fullName evidence="2">Uncharacterized protein</fullName>
    </submittedName>
</protein>
<accession>A0A8T0P823</accession>
<evidence type="ECO:0000313" key="2">
    <source>
        <dbReference type="EMBL" id="KAG2558337.1"/>
    </source>
</evidence>
<keyword evidence="3" id="KW-1185">Reference proteome</keyword>
<name>A0A8T0P823_PANVG</name>
<feature type="region of interest" description="Disordered" evidence="1">
    <location>
        <begin position="1"/>
        <end position="118"/>
    </location>
</feature>
<organism evidence="2 3">
    <name type="scientific">Panicum virgatum</name>
    <name type="common">Blackwell switchgrass</name>
    <dbReference type="NCBI Taxonomy" id="38727"/>
    <lineage>
        <taxon>Eukaryota</taxon>
        <taxon>Viridiplantae</taxon>
        <taxon>Streptophyta</taxon>
        <taxon>Embryophyta</taxon>
        <taxon>Tracheophyta</taxon>
        <taxon>Spermatophyta</taxon>
        <taxon>Magnoliopsida</taxon>
        <taxon>Liliopsida</taxon>
        <taxon>Poales</taxon>
        <taxon>Poaceae</taxon>
        <taxon>PACMAD clade</taxon>
        <taxon>Panicoideae</taxon>
        <taxon>Panicodae</taxon>
        <taxon>Paniceae</taxon>
        <taxon>Panicinae</taxon>
        <taxon>Panicum</taxon>
        <taxon>Panicum sect. Hiantes</taxon>
    </lineage>
</organism>
<comment type="caution">
    <text evidence="2">The sequence shown here is derived from an EMBL/GenBank/DDBJ whole genome shotgun (WGS) entry which is preliminary data.</text>
</comment>
<dbReference type="Proteomes" id="UP000823388">
    <property type="component" value="Chromosome 8N"/>
</dbReference>
<reference evidence="2" key="1">
    <citation type="submission" date="2020-05" db="EMBL/GenBank/DDBJ databases">
        <title>WGS assembly of Panicum virgatum.</title>
        <authorList>
            <person name="Lovell J.T."/>
            <person name="Jenkins J."/>
            <person name="Shu S."/>
            <person name="Juenger T.E."/>
            <person name="Schmutz J."/>
        </authorList>
    </citation>
    <scope>NUCLEOTIDE SEQUENCE</scope>
    <source>
        <strain evidence="2">AP13</strain>
    </source>
</reference>
<evidence type="ECO:0000256" key="1">
    <source>
        <dbReference type="SAM" id="MobiDB-lite"/>
    </source>
</evidence>
<gene>
    <name evidence="2" type="ORF">PVAP13_8NG122000</name>
</gene>
<feature type="region of interest" description="Disordered" evidence="1">
    <location>
        <begin position="133"/>
        <end position="160"/>
    </location>
</feature>
<evidence type="ECO:0000313" key="3">
    <source>
        <dbReference type="Proteomes" id="UP000823388"/>
    </source>
</evidence>
<dbReference type="AlphaFoldDB" id="A0A8T0P823"/>